<dbReference type="GO" id="GO:0030681">
    <property type="term" value="C:multimeric ribonuclease P complex"/>
    <property type="evidence" value="ECO:0007669"/>
    <property type="project" value="TreeGrafter"/>
</dbReference>
<dbReference type="Proteomes" id="UP000029867">
    <property type="component" value="Unassembled WGS sequence"/>
</dbReference>
<dbReference type="eggNOG" id="KOG4639">
    <property type="taxonomic scope" value="Eukaryota"/>
</dbReference>
<keyword evidence="3 5" id="KW-0819">tRNA processing</keyword>
<evidence type="ECO:0000313" key="6">
    <source>
        <dbReference type="EMBL" id="KGK35724.1"/>
    </source>
</evidence>
<dbReference type="PANTHER" id="PTHR15441:SF2">
    <property type="entry name" value="RIBONUCLEASE P_MRP PROTEIN SUBUNIT POP5"/>
    <property type="match status" value="1"/>
</dbReference>
<proteinExistence type="inferred from homology"/>
<dbReference type="GO" id="GO:0000172">
    <property type="term" value="C:ribonuclease MRP complex"/>
    <property type="evidence" value="ECO:0007669"/>
    <property type="project" value="TreeGrafter"/>
</dbReference>
<dbReference type="SUPFAM" id="SSF160350">
    <property type="entry name" value="Rnp2-like"/>
    <property type="match status" value="1"/>
</dbReference>
<evidence type="ECO:0000313" key="7">
    <source>
        <dbReference type="Proteomes" id="UP000029867"/>
    </source>
</evidence>
<dbReference type="GO" id="GO:0033204">
    <property type="term" value="F:ribonuclease P RNA binding"/>
    <property type="evidence" value="ECO:0007669"/>
    <property type="project" value="InterPro"/>
</dbReference>
<dbReference type="VEuPathDB" id="FungiDB:C5L36_0A00880"/>
<comment type="caution">
    <text evidence="6">The sequence shown here is derived from an EMBL/GenBank/DDBJ whole genome shotgun (WGS) entry which is preliminary data.</text>
</comment>
<accession>A0A099NUR3</accession>
<gene>
    <name evidence="6" type="ORF">JL09_g5126</name>
</gene>
<dbReference type="HOGENOM" id="CLU_086710_1_2_1"/>
<keyword evidence="4" id="KW-0539">Nucleus</keyword>
<dbReference type="GO" id="GO:0005730">
    <property type="term" value="C:nucleolus"/>
    <property type="evidence" value="ECO:0007669"/>
    <property type="project" value="TreeGrafter"/>
</dbReference>
<reference evidence="7" key="1">
    <citation type="journal article" date="2014" name="Microb. Cell Fact.">
        <title>Exploiting Issatchenkia orientalis SD108 for succinic acid production.</title>
        <authorList>
            <person name="Xiao H."/>
            <person name="Shao Z."/>
            <person name="Jiang Y."/>
            <person name="Dole S."/>
            <person name="Zhao H."/>
        </authorList>
    </citation>
    <scope>NUCLEOTIDE SEQUENCE [LARGE SCALE GENOMIC DNA]</scope>
    <source>
        <strain evidence="7">SD108</strain>
    </source>
</reference>
<evidence type="ECO:0000256" key="3">
    <source>
        <dbReference type="ARBA" id="ARBA00022694"/>
    </source>
</evidence>
<sequence>MVRLKTRYILFQIHSESQTAPTPKTIISTLRLSLSKNYGDKGLADSITSFIIKYFSPKTGTGILRCHFDAVENVLGAMFFVQTLDGKNVVLEAIGVSGSISKAERRAIRRNKDIIRRLKNEGRENEVEGLILDMKDENEGEL</sequence>
<comment type="similarity">
    <text evidence="2 5">Belongs to the eukaryotic/archaeal RNase P protein component 2 family.</text>
</comment>
<evidence type="ECO:0000256" key="4">
    <source>
        <dbReference type="ARBA" id="ARBA00023242"/>
    </source>
</evidence>
<evidence type="ECO:0000256" key="1">
    <source>
        <dbReference type="ARBA" id="ARBA00004123"/>
    </source>
</evidence>
<dbReference type="PANTHER" id="PTHR15441">
    <property type="entry name" value="RIBONUCLEASE P PROTEIN SUBUNIT P14"/>
    <property type="match status" value="1"/>
</dbReference>
<evidence type="ECO:0000256" key="2">
    <source>
        <dbReference type="ARBA" id="ARBA00010800"/>
    </source>
</evidence>
<dbReference type="PIRSF" id="PIRSF023803">
    <property type="entry name" value="Ribonuclease_P_prd"/>
    <property type="match status" value="1"/>
</dbReference>
<comment type="subcellular location">
    <subcellularLocation>
        <location evidence="1">Nucleus</location>
    </subcellularLocation>
</comment>
<dbReference type="InterPro" id="IPR038085">
    <property type="entry name" value="Rnp2-like_sf"/>
</dbReference>
<dbReference type="GO" id="GO:0001682">
    <property type="term" value="P:tRNA 5'-leader removal"/>
    <property type="evidence" value="ECO:0007669"/>
    <property type="project" value="InterPro"/>
</dbReference>
<evidence type="ECO:0000256" key="5">
    <source>
        <dbReference type="PIRNR" id="PIRNR023803"/>
    </source>
</evidence>
<dbReference type="EC" id="3.1.26.5" evidence="5"/>
<comment type="catalytic activity">
    <reaction evidence="5">
        <text>Endonucleolytic cleavage of RNA, removing 5'-extranucleotides from tRNA precursor.</text>
        <dbReference type="EC" id="3.1.26.5"/>
    </reaction>
</comment>
<protein>
    <recommendedName>
        <fullName evidence="5">Ribonuclease P/MRP protein subunit POP5</fullName>
        <ecNumber evidence="5">3.1.26.5</ecNumber>
    </recommendedName>
</protein>
<dbReference type="Gene3D" id="3.30.70.3250">
    <property type="entry name" value="Ribonuclease P, Pop5 subunit"/>
    <property type="match status" value="1"/>
</dbReference>
<dbReference type="GO" id="GO:0004526">
    <property type="term" value="F:ribonuclease P activity"/>
    <property type="evidence" value="ECO:0007669"/>
    <property type="project" value="UniProtKB-EC"/>
</dbReference>
<dbReference type="Pfam" id="PF01900">
    <property type="entry name" value="RNase_P_Rpp14"/>
    <property type="match status" value="1"/>
</dbReference>
<dbReference type="InterPro" id="IPR002759">
    <property type="entry name" value="Pop5/Rpp14/Rnp2-like"/>
</dbReference>
<dbReference type="InterPro" id="IPR016819">
    <property type="entry name" value="RNase_P/MRP_POP5"/>
</dbReference>
<organism evidence="6 7">
    <name type="scientific">Pichia kudriavzevii</name>
    <name type="common">Yeast</name>
    <name type="synonym">Issatchenkia orientalis</name>
    <dbReference type="NCBI Taxonomy" id="4909"/>
    <lineage>
        <taxon>Eukaryota</taxon>
        <taxon>Fungi</taxon>
        <taxon>Dikarya</taxon>
        <taxon>Ascomycota</taxon>
        <taxon>Saccharomycotina</taxon>
        <taxon>Pichiomycetes</taxon>
        <taxon>Pichiales</taxon>
        <taxon>Pichiaceae</taxon>
        <taxon>Pichia</taxon>
    </lineage>
</organism>
<dbReference type="EMBL" id="JQFK01000393">
    <property type="protein sequence ID" value="KGK35724.1"/>
    <property type="molecule type" value="Genomic_DNA"/>
</dbReference>
<name>A0A099NUR3_PICKU</name>
<dbReference type="AlphaFoldDB" id="A0A099NUR3"/>
<comment type="function">
    <text evidence="5">Component of ribonuclease P, a protein complex that generates mature tRNA molecules by cleaving their 5'-ends.</text>
</comment>